<proteinExistence type="inferred from homology"/>
<comment type="similarity">
    <text evidence="3 12">Belongs to the class-I pyridoxal-phosphate-dependent aminotransferase family.</text>
</comment>
<comment type="function">
    <text evidence="12">Transaminase involved in tyrosine breakdown. Converts tyrosine to p-hydroxyphenylpyruvate.</text>
</comment>
<keyword evidence="9" id="KW-0828">Tyrosine catabolism</keyword>
<dbReference type="CDD" id="cd00609">
    <property type="entry name" value="AAT_like"/>
    <property type="match status" value="1"/>
</dbReference>
<comment type="caution">
    <text evidence="15">The sequence shown here is derived from an EMBL/GenBank/DDBJ whole genome shotgun (WGS) entry which is preliminary data.</text>
</comment>
<dbReference type="InterPro" id="IPR005958">
    <property type="entry name" value="TyrNic_aminoTrfase"/>
</dbReference>
<keyword evidence="10 12" id="KW-0663">Pyridoxal phosphate</keyword>
<feature type="modified residue" description="N6-(pyridoxal phosphate)lysine" evidence="13">
    <location>
        <position position="286"/>
    </location>
</feature>
<evidence type="ECO:0000256" key="12">
    <source>
        <dbReference type="PIRNR" id="PIRNR000517"/>
    </source>
</evidence>
<dbReference type="UniPathway" id="UPA00139">
    <property type="reaction ID" value="UER00338"/>
</dbReference>
<evidence type="ECO:0000256" key="1">
    <source>
        <dbReference type="ARBA" id="ARBA00001933"/>
    </source>
</evidence>
<gene>
    <name evidence="15" type="primary">Cni-tatn-1</name>
    <name evidence="15" type="synonym">Cnig_chr_X.g25917</name>
    <name evidence="15" type="ORF">B9Z55_025917</name>
</gene>
<dbReference type="NCBIfam" id="TIGR01265">
    <property type="entry name" value="tyr_nico_aTase"/>
    <property type="match status" value="1"/>
</dbReference>
<dbReference type="PRINTS" id="PR00753">
    <property type="entry name" value="ACCSYNTHASE"/>
</dbReference>
<evidence type="ECO:0000256" key="10">
    <source>
        <dbReference type="ARBA" id="ARBA00022898"/>
    </source>
</evidence>
<evidence type="ECO:0000256" key="2">
    <source>
        <dbReference type="ARBA" id="ARBA00005203"/>
    </source>
</evidence>
<keyword evidence="7" id="KW-0032">Aminotransferase</keyword>
<evidence type="ECO:0000256" key="4">
    <source>
        <dbReference type="ARBA" id="ARBA00011738"/>
    </source>
</evidence>
<dbReference type="EMBL" id="PDUG01000006">
    <property type="protein sequence ID" value="PIC20873.1"/>
    <property type="molecule type" value="Genomic_DNA"/>
</dbReference>
<evidence type="ECO:0000256" key="6">
    <source>
        <dbReference type="ARBA" id="ARBA00015959"/>
    </source>
</evidence>
<evidence type="ECO:0000256" key="7">
    <source>
        <dbReference type="ARBA" id="ARBA00022576"/>
    </source>
</evidence>
<comment type="catalytic activity">
    <reaction evidence="11 12">
        <text>L-tyrosine + 2-oxoglutarate = 3-(4-hydroxyphenyl)pyruvate + L-glutamate</text>
        <dbReference type="Rhea" id="RHEA:15093"/>
        <dbReference type="ChEBI" id="CHEBI:16810"/>
        <dbReference type="ChEBI" id="CHEBI:29985"/>
        <dbReference type="ChEBI" id="CHEBI:36242"/>
        <dbReference type="ChEBI" id="CHEBI:58315"/>
        <dbReference type="EC" id="2.6.1.5"/>
    </reaction>
</comment>
<dbReference type="GO" id="GO:0030170">
    <property type="term" value="F:pyridoxal phosphate binding"/>
    <property type="evidence" value="ECO:0007669"/>
    <property type="project" value="InterPro"/>
</dbReference>
<protein>
    <recommendedName>
        <fullName evidence="6 12">Tyrosine aminotransferase</fullName>
        <shortName evidence="12">TAT</shortName>
        <ecNumber evidence="5 12">2.6.1.5</ecNumber>
    </recommendedName>
</protein>
<dbReference type="FunFam" id="3.40.640.10:FF:000048">
    <property type="entry name" value="tyrosine aminotransferase"/>
    <property type="match status" value="1"/>
</dbReference>
<name>A0A2G5T0Y2_9PELO</name>
<dbReference type="EC" id="2.6.1.5" evidence="5 12"/>
<keyword evidence="8" id="KW-0808">Transferase</keyword>
<evidence type="ECO:0000313" key="15">
    <source>
        <dbReference type="EMBL" id="PIC20873.1"/>
    </source>
</evidence>
<dbReference type="Gene3D" id="3.90.1150.10">
    <property type="entry name" value="Aspartate Aminotransferase, domain 1"/>
    <property type="match status" value="1"/>
</dbReference>
<evidence type="ECO:0000256" key="11">
    <source>
        <dbReference type="ARBA" id="ARBA00047798"/>
    </source>
</evidence>
<sequence>MQTLMSHSHSRVAPLPGAITKEEIKNQLMVHERRFLSKPTRKEEWTVLPQSAHSKNTVNPVRRIADACAVPPNPEKKVIRLHLGDPSVGGKLPPSEVAVQAMHESVSTHMYDGYGPAVGALAARQAIVDKYSSSDNVFTADDVVLASGCSHALQMAIEAVANAGDNILVPHPGFPLYSTLCRPHNIIDKPYKIDMTGEDVKIDLSYMATIIDENTRAIIVNNPGNPTGGVFTKEHLEEILEFANKYKLIIIADEIYGDLVYNGATFYPMASLSPKVPIITCDGIAKRWMVPGWRLGWLIIHNHFGVLNEVKQGIVALSQKIVGPCSLVQGALPKILRETPEEYFVYTRNVIETNANIVENILADVPGMRVVKPKGAMYMMVNISRPAYGNDVNFCQNLIKEESVFCLPGQAFSAPGYFRVVLTSSTDDMEEAATRIRDFCFRNINQFSDSEDSSDEGLDLSAMESD</sequence>
<dbReference type="InterPro" id="IPR004839">
    <property type="entry name" value="Aminotransferase_I/II_large"/>
</dbReference>
<dbReference type="Proteomes" id="UP000230233">
    <property type="component" value="Chromosome X"/>
</dbReference>
<feature type="domain" description="Aminotransferase class I/classII large" evidence="14">
    <location>
        <begin position="76"/>
        <end position="436"/>
    </location>
</feature>
<comment type="pathway">
    <text evidence="2 12">Amino-acid degradation; L-phenylalanine degradation; acetoacetate and fumarate from L-phenylalanine: step 2/6.</text>
</comment>
<evidence type="ECO:0000256" key="8">
    <source>
        <dbReference type="ARBA" id="ARBA00022679"/>
    </source>
</evidence>
<comment type="subunit">
    <text evidence="4 12">Homodimer.</text>
</comment>
<organism evidence="15 16">
    <name type="scientific">Caenorhabditis nigoni</name>
    <dbReference type="NCBI Taxonomy" id="1611254"/>
    <lineage>
        <taxon>Eukaryota</taxon>
        <taxon>Metazoa</taxon>
        <taxon>Ecdysozoa</taxon>
        <taxon>Nematoda</taxon>
        <taxon>Chromadorea</taxon>
        <taxon>Rhabditida</taxon>
        <taxon>Rhabditina</taxon>
        <taxon>Rhabditomorpha</taxon>
        <taxon>Rhabditoidea</taxon>
        <taxon>Rhabditidae</taxon>
        <taxon>Peloderinae</taxon>
        <taxon>Caenorhabditis</taxon>
    </lineage>
</organism>
<evidence type="ECO:0000256" key="13">
    <source>
        <dbReference type="PIRSR" id="PIRSR000517-1"/>
    </source>
</evidence>
<evidence type="ECO:0000256" key="9">
    <source>
        <dbReference type="ARBA" id="ARBA00022878"/>
    </source>
</evidence>
<dbReference type="InterPro" id="IPR015424">
    <property type="entry name" value="PyrdxlP-dep_Trfase"/>
</dbReference>
<evidence type="ECO:0000313" key="16">
    <source>
        <dbReference type="Proteomes" id="UP000230233"/>
    </source>
</evidence>
<evidence type="ECO:0000259" key="14">
    <source>
        <dbReference type="Pfam" id="PF00155"/>
    </source>
</evidence>
<dbReference type="PANTHER" id="PTHR45744">
    <property type="entry name" value="TYROSINE AMINOTRANSFERASE"/>
    <property type="match status" value="1"/>
</dbReference>
<dbReference type="Gene3D" id="3.40.640.10">
    <property type="entry name" value="Type I PLP-dependent aspartate aminotransferase-like (Major domain)"/>
    <property type="match status" value="1"/>
</dbReference>
<evidence type="ECO:0000256" key="5">
    <source>
        <dbReference type="ARBA" id="ARBA00012749"/>
    </source>
</evidence>
<dbReference type="OrthoDB" id="7042322at2759"/>
<dbReference type="NCBIfam" id="TIGR01264">
    <property type="entry name" value="tyr_amTase_E"/>
    <property type="match status" value="1"/>
</dbReference>
<accession>A0A2G5T0Y2</accession>
<dbReference type="PIRSF" id="PIRSF000517">
    <property type="entry name" value="Tyr_transaminase"/>
    <property type="match status" value="1"/>
</dbReference>
<evidence type="ECO:0000256" key="3">
    <source>
        <dbReference type="ARBA" id="ARBA00007441"/>
    </source>
</evidence>
<keyword evidence="16" id="KW-1185">Reference proteome</keyword>
<dbReference type="InterPro" id="IPR015421">
    <property type="entry name" value="PyrdxlP-dep_Trfase_major"/>
</dbReference>
<dbReference type="STRING" id="1611254.A0A2G5T0Y2"/>
<comment type="cofactor">
    <cofactor evidence="1 12 13">
        <name>pyridoxal 5'-phosphate</name>
        <dbReference type="ChEBI" id="CHEBI:597326"/>
    </cofactor>
</comment>
<dbReference type="Pfam" id="PF00155">
    <property type="entry name" value="Aminotran_1_2"/>
    <property type="match status" value="1"/>
</dbReference>
<dbReference type="AlphaFoldDB" id="A0A2G5T0Y2"/>
<dbReference type="GO" id="GO:0006572">
    <property type="term" value="P:L-tyrosine catabolic process"/>
    <property type="evidence" value="ECO:0007669"/>
    <property type="project" value="UniProtKB-KW"/>
</dbReference>
<dbReference type="PANTHER" id="PTHR45744:SF2">
    <property type="entry name" value="TYROSINE AMINOTRANSFERASE"/>
    <property type="match status" value="1"/>
</dbReference>
<dbReference type="InterPro" id="IPR015422">
    <property type="entry name" value="PyrdxlP-dep_Trfase_small"/>
</dbReference>
<dbReference type="SUPFAM" id="SSF53383">
    <property type="entry name" value="PLP-dependent transferases"/>
    <property type="match status" value="1"/>
</dbReference>
<dbReference type="GO" id="GO:0006559">
    <property type="term" value="P:L-phenylalanine catabolic process"/>
    <property type="evidence" value="ECO:0007669"/>
    <property type="project" value="UniProtKB-UniRule"/>
</dbReference>
<dbReference type="InterPro" id="IPR005957">
    <property type="entry name" value="Tyrosine_aminoTrfase"/>
</dbReference>
<dbReference type="GO" id="GO:0004838">
    <property type="term" value="F:L-tyrosine-2-oxoglutarate transaminase activity"/>
    <property type="evidence" value="ECO:0007669"/>
    <property type="project" value="UniProtKB-UniRule"/>
</dbReference>
<reference evidence="16" key="1">
    <citation type="submission" date="2017-10" db="EMBL/GenBank/DDBJ databases">
        <title>Rapid genome shrinkage in a self-fertile nematode reveals novel sperm competition proteins.</title>
        <authorList>
            <person name="Yin D."/>
            <person name="Schwarz E.M."/>
            <person name="Thomas C.G."/>
            <person name="Felde R.L."/>
            <person name="Korf I.F."/>
            <person name="Cutter A.D."/>
            <person name="Schartner C.M."/>
            <person name="Ralston E.J."/>
            <person name="Meyer B.J."/>
            <person name="Haag E.S."/>
        </authorList>
    </citation>
    <scope>NUCLEOTIDE SEQUENCE [LARGE SCALE GENOMIC DNA]</scope>
    <source>
        <strain evidence="16">JU1422</strain>
    </source>
</reference>